<dbReference type="Pfam" id="PF00593">
    <property type="entry name" value="TonB_dep_Rec_b-barrel"/>
    <property type="match status" value="1"/>
</dbReference>
<evidence type="ECO:0000256" key="8">
    <source>
        <dbReference type="ARBA" id="ARBA00023065"/>
    </source>
</evidence>
<sequence length="752" mass="81259">MAPSKKAKICRIGTSIIATAIALSAQTAMAQQLAAATDQQKPEIAEGSDIVVTATKANEIAPVTASLQTTQPQSIISRSFIEDSLPATSTFNDIALISPSASTTGNTNGIGLSESKLQLRGFQDAEYNITYDGVPFGDTNDPSHHSNTFFPSNTVETLIIDRGPGNASQLGQATFGGNVNLFSRATREDASAEVKAGYGSFDTYFARGVLQSGAVSALGGSEFMLSGQYANTHGALTYNRYRAYNLFGKASIPIGPDVKLTLLATYNENSFNQPDNDGETLAQVEKFGKNFSLNNDPKTQNYYKYNHTKKTTDFEIAHIEAHLSPAVTFDNKAYTYSYDNETLSGADVTLFGTVDATALATANMVTLAPGGAKAVGVPGYTKTNKYRVYGDIAKVHYDFGFGALTAGAWIEHAGTYRQQRDIDQITGQRNYIEKKAVDPVTGGLTPADIRFDQNSETNQTEEFVELELRPLDGLSITPGYKHVDFNRKINALYNQTTRIPQNVSSTYTADLPFLTVNYSINPHLAVYGQYARGFLAPPLKVLYVNNPSLSDGLAPQRSTNYQAGFVYHGSHISLDADVYYIDFKNKFTSITSPVPGDGKVFINNGAAVYKGVEGQATYAFDNGLAVFVNGSRNYAKTNNPGAPKLQLATAPFWTAAGGVLFKQGPVRFSLIDKYTGVQYGDNGEPAAYRIHGYNTAILAARYDIGPARIGVEVSDLFDSRSVTNISPGSSVPFDQYYYQAGRSITGDVTFTF</sequence>
<keyword evidence="11 12" id="KW-0998">Cell outer membrane</keyword>
<dbReference type="EMBL" id="RCZC01000010">
    <property type="protein sequence ID" value="TPG48023.1"/>
    <property type="molecule type" value="Genomic_DNA"/>
</dbReference>
<organism evidence="17 18">
    <name type="scientific">Sphingomonas glacialis</name>
    <dbReference type="NCBI Taxonomy" id="658225"/>
    <lineage>
        <taxon>Bacteria</taxon>
        <taxon>Pseudomonadati</taxon>
        <taxon>Pseudomonadota</taxon>
        <taxon>Alphaproteobacteria</taxon>
        <taxon>Sphingomonadales</taxon>
        <taxon>Sphingomonadaceae</taxon>
        <taxon>Sphingomonas</taxon>
    </lineage>
</organism>
<dbReference type="Pfam" id="PF07715">
    <property type="entry name" value="Plug"/>
    <property type="match status" value="1"/>
</dbReference>
<dbReference type="GO" id="GO:0009279">
    <property type="term" value="C:cell outer membrane"/>
    <property type="evidence" value="ECO:0007669"/>
    <property type="project" value="UniProtKB-SubCell"/>
</dbReference>
<dbReference type="InterPro" id="IPR036942">
    <property type="entry name" value="Beta-barrel_TonB_sf"/>
</dbReference>
<keyword evidence="10 12" id="KW-0472">Membrane</keyword>
<comment type="subcellular location">
    <subcellularLocation>
        <location evidence="1 12">Cell outer membrane</location>
        <topology evidence="1 12">Multi-pass membrane protein</topology>
    </subcellularLocation>
</comment>
<dbReference type="SUPFAM" id="SSF56935">
    <property type="entry name" value="Porins"/>
    <property type="match status" value="1"/>
</dbReference>
<evidence type="ECO:0000256" key="10">
    <source>
        <dbReference type="ARBA" id="ARBA00023136"/>
    </source>
</evidence>
<evidence type="ECO:0000256" key="5">
    <source>
        <dbReference type="ARBA" id="ARBA00022692"/>
    </source>
</evidence>
<dbReference type="PANTHER" id="PTHR32552:SF68">
    <property type="entry name" value="FERRICHROME OUTER MEMBRANE TRANSPORTER_PHAGE RECEPTOR"/>
    <property type="match status" value="1"/>
</dbReference>
<evidence type="ECO:0000256" key="4">
    <source>
        <dbReference type="ARBA" id="ARBA00022496"/>
    </source>
</evidence>
<evidence type="ECO:0000313" key="18">
    <source>
        <dbReference type="Proteomes" id="UP000319931"/>
    </source>
</evidence>
<reference evidence="17 18" key="1">
    <citation type="journal article" date="2019" name="Environ. Microbiol.">
        <title>Species interactions and distinct microbial communities in high Arctic permafrost affected cryosols are associated with the CH4 and CO2 gas fluxes.</title>
        <authorList>
            <person name="Altshuler I."/>
            <person name="Hamel J."/>
            <person name="Turney S."/>
            <person name="Magnuson E."/>
            <person name="Levesque R."/>
            <person name="Greer C."/>
            <person name="Whyte L.G."/>
        </authorList>
    </citation>
    <scope>NUCLEOTIDE SEQUENCE [LARGE SCALE GENOMIC DNA]</scope>
    <source>
        <strain evidence="17 18">E6.1</strain>
    </source>
</reference>
<proteinExistence type="inferred from homology"/>
<keyword evidence="9 13" id="KW-0798">TonB box</keyword>
<dbReference type="InterPro" id="IPR039426">
    <property type="entry name" value="TonB-dep_rcpt-like"/>
</dbReference>
<evidence type="ECO:0000256" key="14">
    <source>
        <dbReference type="SAM" id="SignalP"/>
    </source>
</evidence>
<evidence type="ECO:0000256" key="7">
    <source>
        <dbReference type="ARBA" id="ARBA00023004"/>
    </source>
</evidence>
<dbReference type="Gene3D" id="2.40.170.20">
    <property type="entry name" value="TonB-dependent receptor, beta-barrel domain"/>
    <property type="match status" value="1"/>
</dbReference>
<keyword evidence="5 12" id="KW-0812">Transmembrane</keyword>
<keyword evidence="3 12" id="KW-1134">Transmembrane beta strand</keyword>
<dbReference type="PANTHER" id="PTHR32552">
    <property type="entry name" value="FERRICHROME IRON RECEPTOR-RELATED"/>
    <property type="match status" value="1"/>
</dbReference>
<evidence type="ECO:0000256" key="1">
    <source>
        <dbReference type="ARBA" id="ARBA00004571"/>
    </source>
</evidence>
<feature type="domain" description="TonB-dependent receptor plug" evidence="16">
    <location>
        <begin position="68"/>
        <end position="177"/>
    </location>
</feature>
<evidence type="ECO:0000256" key="9">
    <source>
        <dbReference type="ARBA" id="ARBA00023077"/>
    </source>
</evidence>
<dbReference type="RefSeq" id="WP_140852350.1">
    <property type="nucleotide sequence ID" value="NZ_RCZC01000010.1"/>
</dbReference>
<keyword evidence="7" id="KW-0408">Iron</keyword>
<keyword evidence="18" id="KW-1185">Reference proteome</keyword>
<keyword evidence="2 12" id="KW-0813">Transport</keyword>
<gene>
    <name evidence="17" type="ORF">EAH76_21625</name>
</gene>
<evidence type="ECO:0000313" key="17">
    <source>
        <dbReference type="EMBL" id="TPG48023.1"/>
    </source>
</evidence>
<evidence type="ECO:0000256" key="2">
    <source>
        <dbReference type="ARBA" id="ARBA00022448"/>
    </source>
</evidence>
<keyword evidence="8" id="KW-0406">Ion transport</keyword>
<keyword evidence="17" id="KW-0675">Receptor</keyword>
<dbReference type="InterPro" id="IPR000531">
    <property type="entry name" value="Beta-barrel_TonB"/>
</dbReference>
<comment type="similarity">
    <text evidence="12 13">Belongs to the TonB-dependent receptor family.</text>
</comment>
<evidence type="ECO:0000256" key="6">
    <source>
        <dbReference type="ARBA" id="ARBA00022729"/>
    </source>
</evidence>
<dbReference type="InterPro" id="IPR012910">
    <property type="entry name" value="Plug_dom"/>
</dbReference>
<comment type="caution">
    <text evidence="17">The sequence shown here is derived from an EMBL/GenBank/DDBJ whole genome shotgun (WGS) entry which is preliminary data.</text>
</comment>
<dbReference type="OrthoDB" id="9760494at2"/>
<dbReference type="AlphaFoldDB" id="A0A502FFI8"/>
<accession>A0A502FFI8</accession>
<feature type="chain" id="PRO_5021235576" evidence="14">
    <location>
        <begin position="31"/>
        <end position="752"/>
    </location>
</feature>
<evidence type="ECO:0000259" key="15">
    <source>
        <dbReference type="Pfam" id="PF00593"/>
    </source>
</evidence>
<dbReference type="Gene3D" id="2.170.130.10">
    <property type="entry name" value="TonB-dependent receptor, plug domain"/>
    <property type="match status" value="1"/>
</dbReference>
<keyword evidence="4" id="KW-0410">Iron transport</keyword>
<dbReference type="GO" id="GO:0015344">
    <property type="term" value="F:siderophore uptake transmembrane transporter activity"/>
    <property type="evidence" value="ECO:0007669"/>
    <property type="project" value="TreeGrafter"/>
</dbReference>
<evidence type="ECO:0000256" key="11">
    <source>
        <dbReference type="ARBA" id="ARBA00023237"/>
    </source>
</evidence>
<feature type="signal peptide" evidence="14">
    <location>
        <begin position="1"/>
        <end position="30"/>
    </location>
</feature>
<evidence type="ECO:0000256" key="3">
    <source>
        <dbReference type="ARBA" id="ARBA00022452"/>
    </source>
</evidence>
<evidence type="ECO:0000256" key="12">
    <source>
        <dbReference type="PROSITE-ProRule" id="PRU01360"/>
    </source>
</evidence>
<keyword evidence="6 14" id="KW-0732">Signal</keyword>
<name>A0A502FFI8_9SPHN</name>
<evidence type="ECO:0000256" key="13">
    <source>
        <dbReference type="RuleBase" id="RU003357"/>
    </source>
</evidence>
<dbReference type="Proteomes" id="UP000319931">
    <property type="component" value="Unassembled WGS sequence"/>
</dbReference>
<evidence type="ECO:0000259" key="16">
    <source>
        <dbReference type="Pfam" id="PF07715"/>
    </source>
</evidence>
<dbReference type="PROSITE" id="PS52016">
    <property type="entry name" value="TONB_DEPENDENT_REC_3"/>
    <property type="match status" value="1"/>
</dbReference>
<protein>
    <submittedName>
        <fullName evidence="17">TonB-dependent receptor</fullName>
    </submittedName>
</protein>
<feature type="domain" description="TonB-dependent receptor-like beta-barrel" evidence="15">
    <location>
        <begin position="266"/>
        <end position="711"/>
    </location>
</feature>
<dbReference type="InterPro" id="IPR037066">
    <property type="entry name" value="Plug_dom_sf"/>
</dbReference>